<evidence type="ECO:0000313" key="2">
    <source>
        <dbReference type="Proteomes" id="UP001240171"/>
    </source>
</evidence>
<organism evidence="1 2">
    <name type="scientific">Paenibacillus lacisoli</name>
    <dbReference type="NCBI Taxonomy" id="3064525"/>
    <lineage>
        <taxon>Bacteria</taxon>
        <taxon>Bacillati</taxon>
        <taxon>Bacillota</taxon>
        <taxon>Bacilli</taxon>
        <taxon>Bacillales</taxon>
        <taxon>Paenibacillaceae</taxon>
        <taxon>Paenibacillus</taxon>
    </lineage>
</organism>
<dbReference type="Proteomes" id="UP001240171">
    <property type="component" value="Unassembled WGS sequence"/>
</dbReference>
<proteinExistence type="predicted"/>
<dbReference type="RefSeq" id="WP_305024828.1">
    <property type="nucleotide sequence ID" value="NZ_JAUQTB010000008.1"/>
</dbReference>
<keyword evidence="2" id="KW-1185">Reference proteome</keyword>
<dbReference type="PROSITE" id="PS52050">
    <property type="entry name" value="WYL"/>
    <property type="match status" value="1"/>
</dbReference>
<sequence length="290" mass="33995">MNPFEKIFNYQIMSRLDDSGTFVVTSHERAWLKTMLRHPAAKEALTGSTRKKLAAILEPDDVIDTAEHITEKARSAERQIYHPLLRTLRSCIHEGCGITLSYSIKNGREFQEQSGLAYKLEYSMIKREWYLLWYHLKHRAFMSTRLNHIRSLERYPLKPDYVERIRQHLERTLQTRRRKTLVQIMPEYNKELSRILYAFSCFEKDVTYDADRKTYTVTVCYMGDEAEYLLSKIRFLGKRVRVIEGDYLRSRMLEASTKALGRYGAGPVSELPADEETGKRALPLDLAENL</sequence>
<gene>
    <name evidence="1" type="ORF">Q5741_14515</name>
</gene>
<evidence type="ECO:0000313" key="1">
    <source>
        <dbReference type="EMBL" id="MDO7907620.1"/>
    </source>
</evidence>
<comment type="caution">
    <text evidence="1">The sequence shown here is derived from an EMBL/GenBank/DDBJ whole genome shotgun (WGS) entry which is preliminary data.</text>
</comment>
<reference evidence="1 2" key="1">
    <citation type="submission" date="2023-07" db="EMBL/GenBank/DDBJ databases">
        <title>Paenibacillus sp. JX-17 nov. isolated from soil.</title>
        <authorList>
            <person name="Wan Y."/>
            <person name="Liu B."/>
        </authorList>
    </citation>
    <scope>NUCLEOTIDE SEQUENCE [LARGE SCALE GENOMIC DNA]</scope>
    <source>
        <strain evidence="1 2">JX-17</strain>
    </source>
</reference>
<dbReference type="EMBL" id="JAUQTB010000008">
    <property type="protein sequence ID" value="MDO7907620.1"/>
    <property type="molecule type" value="Genomic_DNA"/>
</dbReference>
<accession>A0ABT9CED1</accession>
<name>A0ABT9CED1_9BACL</name>
<protein>
    <submittedName>
        <fullName evidence="1">WYL domain-containing protein</fullName>
    </submittedName>
</protein>